<dbReference type="InterPro" id="IPR007561">
    <property type="entry name" value="Cell_div_SepF/SepF-rel"/>
</dbReference>
<evidence type="ECO:0000256" key="1">
    <source>
        <dbReference type="ARBA" id="ARBA00022618"/>
    </source>
</evidence>
<dbReference type="Pfam" id="PF04472">
    <property type="entry name" value="SepF"/>
    <property type="match status" value="1"/>
</dbReference>
<reference evidence="8" key="1">
    <citation type="journal article" date="2019" name="Int. J. Syst. Evol. Microbiol.">
        <title>The Global Catalogue of Microorganisms (GCM) 10K type strain sequencing project: providing services to taxonomists for standard genome sequencing and annotation.</title>
        <authorList>
            <consortium name="The Broad Institute Genomics Platform"/>
            <consortium name="The Broad Institute Genome Sequencing Center for Infectious Disease"/>
            <person name="Wu L."/>
            <person name="Ma J."/>
        </authorList>
    </citation>
    <scope>NUCLEOTIDE SEQUENCE [LARGE SCALE GENOMIC DNA]</scope>
    <source>
        <strain evidence="8">KCTC 42143</strain>
    </source>
</reference>
<comment type="similarity">
    <text evidence="5">Belongs to the SepF family.</text>
</comment>
<evidence type="ECO:0000256" key="2">
    <source>
        <dbReference type="ARBA" id="ARBA00023210"/>
    </source>
</evidence>
<evidence type="ECO:0000256" key="5">
    <source>
        <dbReference type="HAMAP-Rule" id="MF_01197"/>
    </source>
</evidence>
<dbReference type="PANTHER" id="PTHR35798">
    <property type="entry name" value="CELL DIVISION PROTEIN SEPF"/>
    <property type="match status" value="1"/>
</dbReference>
<keyword evidence="8" id="KW-1185">Reference proteome</keyword>
<comment type="function">
    <text evidence="4 5">Cell division protein that is part of the divisome complex and is recruited early to the Z-ring. Probably stimulates Z-ring formation, perhaps through the cross-linking of FtsZ protofilaments. Its function overlaps with FtsA.</text>
</comment>
<comment type="subunit">
    <text evidence="5">Homodimer. Interacts with FtsZ.</text>
</comment>
<comment type="caution">
    <text evidence="7">The sequence shown here is derived from an EMBL/GenBank/DDBJ whole genome shotgun (WGS) entry which is preliminary data.</text>
</comment>
<dbReference type="HAMAP" id="MF_01197">
    <property type="entry name" value="SepF"/>
    <property type="match status" value="1"/>
</dbReference>
<sequence>MGMMNNFNRFFGLDEEDETNYDEMESTKEVDTPIASKLNKQRQTETSATPIINTRREQAKSNKVVSISQQPTPQQAKITIFEPRVYSEVQEIADVLLNNQSVVLNFVRMDENQAKRIVDFLTGTVYALDGDIQRIGDEIFLCTPHNVAIDGALTDIMRDKDLY</sequence>
<feature type="region of interest" description="Disordered" evidence="6">
    <location>
        <begin position="25"/>
        <end position="51"/>
    </location>
</feature>
<dbReference type="Proteomes" id="UP001597285">
    <property type="component" value="Unassembled WGS sequence"/>
</dbReference>
<dbReference type="PANTHER" id="PTHR35798:SF1">
    <property type="entry name" value="CELL DIVISION PROTEIN SEPF"/>
    <property type="match status" value="1"/>
</dbReference>
<comment type="subcellular location">
    <subcellularLocation>
        <location evidence="5">Cytoplasm</location>
    </subcellularLocation>
    <text evidence="5">Localizes to the division site, in a FtsZ-dependent manner.</text>
</comment>
<evidence type="ECO:0000256" key="6">
    <source>
        <dbReference type="SAM" id="MobiDB-lite"/>
    </source>
</evidence>
<name>A0ABW4NNA0_9LACT</name>
<protein>
    <recommendedName>
        <fullName evidence="5">Cell division protein SepF</fullName>
    </recommendedName>
</protein>
<dbReference type="EMBL" id="JBHUFF010000013">
    <property type="protein sequence ID" value="MFD1799628.1"/>
    <property type="molecule type" value="Genomic_DNA"/>
</dbReference>
<evidence type="ECO:0000256" key="3">
    <source>
        <dbReference type="ARBA" id="ARBA00023306"/>
    </source>
</evidence>
<dbReference type="InterPro" id="IPR023052">
    <property type="entry name" value="Cell_div_SepF"/>
</dbReference>
<evidence type="ECO:0000313" key="7">
    <source>
        <dbReference type="EMBL" id="MFD1799628.1"/>
    </source>
</evidence>
<evidence type="ECO:0000313" key="8">
    <source>
        <dbReference type="Proteomes" id="UP001597285"/>
    </source>
</evidence>
<dbReference type="InterPro" id="IPR038594">
    <property type="entry name" value="SepF-like_sf"/>
</dbReference>
<dbReference type="RefSeq" id="WP_058918196.1">
    <property type="nucleotide sequence ID" value="NZ_JBHSQC010000025.1"/>
</dbReference>
<accession>A0ABW4NNA0</accession>
<organism evidence="7 8">
    <name type="scientific">Carnobacterium antarcticum</name>
    <dbReference type="NCBI Taxonomy" id="2126436"/>
    <lineage>
        <taxon>Bacteria</taxon>
        <taxon>Bacillati</taxon>
        <taxon>Bacillota</taxon>
        <taxon>Bacilli</taxon>
        <taxon>Lactobacillales</taxon>
        <taxon>Carnobacteriaceae</taxon>
        <taxon>Carnobacterium</taxon>
    </lineage>
</organism>
<dbReference type="Gene3D" id="3.30.110.150">
    <property type="entry name" value="SepF-like protein"/>
    <property type="match status" value="1"/>
</dbReference>
<evidence type="ECO:0000256" key="4">
    <source>
        <dbReference type="ARBA" id="ARBA00044936"/>
    </source>
</evidence>
<keyword evidence="3 5" id="KW-0131">Cell cycle</keyword>
<dbReference type="GO" id="GO:0051301">
    <property type="term" value="P:cell division"/>
    <property type="evidence" value="ECO:0007669"/>
    <property type="project" value="UniProtKB-KW"/>
</dbReference>
<keyword evidence="2 5" id="KW-0717">Septation</keyword>
<gene>
    <name evidence="5" type="primary">sepF</name>
    <name evidence="7" type="ORF">ACFSBK_07155</name>
</gene>
<proteinExistence type="inferred from homology"/>
<keyword evidence="5" id="KW-0963">Cytoplasm</keyword>
<keyword evidence="1 5" id="KW-0132">Cell division</keyword>